<keyword evidence="2" id="KW-0812">Transmembrane</keyword>
<sequence length="855" mass="93254">MANAEASSSKLPRSIIVRRKSYDALKKAESAAASTPATAPPAVGRAGGSDLKSPASTTHTTASSKRIRTVPPSAAFEPPTPPTPAHEPAGDVPPLEQTAHSAPAGSTAQTTRNTQSRRRPPRLRYSTSDSSADSTDAVSSEEETPWWTFTQRGMAKMRARTLPKREAAEEPRPISGAESGMDSARDVTDRTRRGSRQNSKDKKGTPASSIRRGRAKHEQELAPAAQIRPPNKSSSSPIASSLLWRRSFGREPQLAPLHIDPSSITRSNSAPSSPAPIEMLPRTESPGPLAENAAETPENDPLALTKPLAPSSTRRSVLSPKRQLTAPAFPRFLKRGDMDIHTDTETAGATLPRAKQREKMSPRAGSMPPAPTGASLSNAEDGASTPNHSKPRKRQQTRLKINLPDPISQHFAEGWPKGWPHAGTWQDAYYGYYSEQQASDTNVPGSLSSRRNSETPARAAESRRKATRDRVGQTFATPDHSDPSLPNSPNPPEAQPATRRKSRRARRYRTALAPPTPSGLGFTPNGARRDGEGWKEGRVGASDHGFDWNSNDQANGDRNGQPARIDEGDELARADTQVTHEKSSSGSSVRKRKWWMARKKQRMMQNGRYEKISWKKKWRRMLFLDARVTIYIRLINLAVVIVSLALAVHIRLQLDQLRVPGLLGSSTTLLIAFSSLTIVHVLLAIYREYFGKPIGLWGLRSKMLWVCLDLAFIAFWSSSLSLAINDYIATPLLCTTETPWWRTGLAQSYAQLLQSLQLARAAGADVNASSSANTTGSALGDIVTPVDMITHSLGIVLPSEITESSLADQICDKQVGSIALALLTLLLYTVNMVLSLFRIFETVRRTANVDRAVMA</sequence>
<keyword evidence="2" id="KW-0472">Membrane</keyword>
<dbReference type="GO" id="GO:0071944">
    <property type="term" value="C:cell periphery"/>
    <property type="evidence" value="ECO:0007669"/>
    <property type="project" value="TreeGrafter"/>
</dbReference>
<dbReference type="EMBL" id="JAODAN010000001">
    <property type="protein sequence ID" value="KAK1927695.1"/>
    <property type="molecule type" value="Genomic_DNA"/>
</dbReference>
<dbReference type="AlphaFoldDB" id="A0AAD9L913"/>
<dbReference type="Proteomes" id="UP001182556">
    <property type="component" value="Unassembled WGS sequence"/>
</dbReference>
<keyword evidence="4" id="KW-1185">Reference proteome</keyword>
<keyword evidence="2" id="KW-1133">Transmembrane helix</keyword>
<proteinExistence type="predicted"/>
<feature type="compositionally biased region" description="Polar residues" evidence="1">
    <location>
        <begin position="438"/>
        <end position="450"/>
    </location>
</feature>
<organism evidence="3 4">
    <name type="scientific">Papiliotrema laurentii</name>
    <name type="common">Cryptococcus laurentii</name>
    <dbReference type="NCBI Taxonomy" id="5418"/>
    <lineage>
        <taxon>Eukaryota</taxon>
        <taxon>Fungi</taxon>
        <taxon>Dikarya</taxon>
        <taxon>Basidiomycota</taxon>
        <taxon>Agaricomycotina</taxon>
        <taxon>Tremellomycetes</taxon>
        <taxon>Tremellales</taxon>
        <taxon>Rhynchogastremaceae</taxon>
        <taxon>Papiliotrema</taxon>
    </lineage>
</organism>
<dbReference type="PANTHER" id="PTHR36819:SF1">
    <property type="entry name" value="REGULATOR OF PHOSPHOLIPASE D SRF1"/>
    <property type="match status" value="1"/>
</dbReference>
<feature type="compositionally biased region" description="Basic and acidic residues" evidence="1">
    <location>
        <begin position="460"/>
        <end position="471"/>
    </location>
</feature>
<evidence type="ECO:0000256" key="2">
    <source>
        <dbReference type="SAM" id="Phobius"/>
    </source>
</evidence>
<gene>
    <name evidence="3" type="ORF">DB88DRAFT_478907</name>
</gene>
<evidence type="ECO:0000313" key="4">
    <source>
        <dbReference type="Proteomes" id="UP001182556"/>
    </source>
</evidence>
<accession>A0AAD9L913</accession>
<protein>
    <submittedName>
        <fullName evidence="3">Uncharacterized protein</fullName>
    </submittedName>
</protein>
<reference evidence="3" key="1">
    <citation type="submission" date="2023-02" db="EMBL/GenBank/DDBJ databases">
        <title>Identification and recombinant expression of a fungal hydrolase from Papiliotrema laurentii that hydrolyzes apple cutin and clears colloidal polyester polyurethane.</title>
        <authorList>
            <consortium name="DOE Joint Genome Institute"/>
            <person name="Roman V.A."/>
            <person name="Bojanowski C."/>
            <person name="Crable B.R."/>
            <person name="Wagner D.N."/>
            <person name="Hung C.S."/>
            <person name="Nadeau L.J."/>
            <person name="Schratz L."/>
            <person name="Haridas S."/>
            <person name="Pangilinan J."/>
            <person name="Lipzen A."/>
            <person name="Na H."/>
            <person name="Yan M."/>
            <person name="Ng V."/>
            <person name="Grigoriev I.V."/>
            <person name="Spatafora J.W."/>
            <person name="Barlow D."/>
            <person name="Biffinger J."/>
            <person name="Kelley-Loughnane N."/>
            <person name="Varaljay V.A."/>
            <person name="Crookes-Goodson W.J."/>
        </authorList>
    </citation>
    <scope>NUCLEOTIDE SEQUENCE</scope>
    <source>
        <strain evidence="3">5307AH</strain>
    </source>
</reference>
<feature type="compositionally biased region" description="Polar residues" evidence="1">
    <location>
        <begin position="98"/>
        <end position="114"/>
    </location>
</feature>
<feature type="region of interest" description="Disordered" evidence="1">
    <location>
        <begin position="438"/>
        <end position="564"/>
    </location>
</feature>
<feature type="compositionally biased region" description="Basic residues" evidence="1">
    <location>
        <begin position="498"/>
        <end position="509"/>
    </location>
</feature>
<name>A0AAD9L913_PAPLA</name>
<feature type="region of interest" description="Disordered" evidence="1">
    <location>
        <begin position="24"/>
        <end position="239"/>
    </location>
</feature>
<feature type="compositionally biased region" description="Low complexity" evidence="1">
    <location>
        <begin position="53"/>
        <end position="64"/>
    </location>
</feature>
<dbReference type="GO" id="GO:0000324">
    <property type="term" value="C:fungal-type vacuole"/>
    <property type="evidence" value="ECO:0007669"/>
    <property type="project" value="TreeGrafter"/>
</dbReference>
<evidence type="ECO:0000313" key="3">
    <source>
        <dbReference type="EMBL" id="KAK1927695.1"/>
    </source>
</evidence>
<feature type="compositionally biased region" description="Polar residues" evidence="1">
    <location>
        <begin position="548"/>
        <end position="558"/>
    </location>
</feature>
<feature type="region of interest" description="Disordered" evidence="1">
    <location>
        <begin position="254"/>
        <end position="418"/>
    </location>
</feature>
<feature type="compositionally biased region" description="Low complexity" evidence="1">
    <location>
        <begin position="126"/>
        <end position="138"/>
    </location>
</feature>
<comment type="caution">
    <text evidence="3">The sequence shown here is derived from an EMBL/GenBank/DDBJ whole genome shotgun (WGS) entry which is preliminary data.</text>
</comment>
<feature type="compositionally biased region" description="Low complexity" evidence="1">
    <location>
        <begin position="30"/>
        <end position="42"/>
    </location>
</feature>
<feature type="transmembrane region" description="Helical" evidence="2">
    <location>
        <begin position="815"/>
        <end position="837"/>
    </location>
</feature>
<feature type="transmembrane region" description="Helical" evidence="2">
    <location>
        <begin position="630"/>
        <end position="650"/>
    </location>
</feature>
<feature type="compositionally biased region" description="Polar residues" evidence="1">
    <location>
        <begin position="262"/>
        <end position="272"/>
    </location>
</feature>
<feature type="compositionally biased region" description="Polar residues" evidence="1">
    <location>
        <begin position="374"/>
        <end position="388"/>
    </location>
</feature>
<feature type="transmembrane region" description="Helical" evidence="2">
    <location>
        <begin position="662"/>
        <end position="683"/>
    </location>
</feature>
<dbReference type="InterPro" id="IPR037737">
    <property type="entry name" value="Srf1"/>
</dbReference>
<feature type="compositionally biased region" description="Basic and acidic residues" evidence="1">
    <location>
        <begin position="183"/>
        <end position="204"/>
    </location>
</feature>
<feature type="compositionally biased region" description="Basic and acidic residues" evidence="1">
    <location>
        <begin position="163"/>
        <end position="172"/>
    </location>
</feature>
<dbReference type="PANTHER" id="PTHR36819">
    <property type="entry name" value="REGULATOR OF PHOSPHOLIPASE D SRF1"/>
    <property type="match status" value="1"/>
</dbReference>
<feature type="compositionally biased region" description="Basic and acidic residues" evidence="1">
    <location>
        <begin position="527"/>
        <end position="538"/>
    </location>
</feature>
<evidence type="ECO:0000256" key="1">
    <source>
        <dbReference type="SAM" id="MobiDB-lite"/>
    </source>
</evidence>
<feature type="compositionally biased region" description="Basic and acidic residues" evidence="1">
    <location>
        <begin position="334"/>
        <end position="344"/>
    </location>
</feature>